<protein>
    <submittedName>
        <fullName evidence="1">Uncharacterized protein</fullName>
    </submittedName>
</protein>
<comment type="caution">
    <text evidence="1">The sequence shown here is derived from an EMBL/GenBank/DDBJ whole genome shotgun (WGS) entry which is preliminary data.</text>
</comment>
<dbReference type="EMBL" id="JXSU01000010">
    <property type="protein sequence ID" value="KIS21562.1"/>
    <property type="molecule type" value="Genomic_DNA"/>
</dbReference>
<geneLocation type="plasmid" evidence="1">
    <name>p_B2_450</name>
</geneLocation>
<organism evidence="1 2">
    <name type="scientific">Clostridium botulinum B2 450</name>
    <dbReference type="NCBI Taxonomy" id="1379739"/>
    <lineage>
        <taxon>Bacteria</taxon>
        <taxon>Bacillati</taxon>
        <taxon>Bacillota</taxon>
        <taxon>Clostridia</taxon>
        <taxon>Eubacteriales</taxon>
        <taxon>Clostridiaceae</taxon>
        <taxon>Clostridium</taxon>
    </lineage>
</organism>
<dbReference type="OrthoDB" id="2673951at2"/>
<evidence type="ECO:0000313" key="1">
    <source>
        <dbReference type="EMBL" id="KIS21562.1"/>
    </source>
</evidence>
<accession>A0A0D1BNP2</accession>
<evidence type="ECO:0000313" key="2">
    <source>
        <dbReference type="Proteomes" id="UP000032250"/>
    </source>
</evidence>
<proteinExistence type="predicted"/>
<dbReference type="RefSeq" id="WP_043032661.1">
    <property type="nucleotide sequence ID" value="NZ_JXSU01000010.1"/>
</dbReference>
<reference evidence="1 2" key="1">
    <citation type="submission" date="2014-06" db="EMBL/GenBank/DDBJ databases">
        <title>Genome characterization of distinct group I Clostridium botulinum lineages.</title>
        <authorList>
            <person name="Giordani F."/>
            <person name="Anselmo A."/>
            <person name="Fillo S."/>
            <person name="Palozzi A.M."/>
            <person name="Fortunato A."/>
            <person name="Gentile B."/>
            <person name="Ciammaruconi A."/>
            <person name="Anniballi F."/>
            <person name="De Medici D."/>
            <person name="Lista F."/>
        </authorList>
    </citation>
    <scope>NUCLEOTIDE SEQUENCE [LARGE SCALE GENOMIC DNA]</scope>
    <source>
        <strain evidence="1 2">B2 450</strain>
        <plasmid evidence="1">p_B2_450</plasmid>
    </source>
</reference>
<keyword evidence="1" id="KW-0614">Plasmid</keyword>
<gene>
    <name evidence="1" type="ORF">N495_19330</name>
</gene>
<dbReference type="Proteomes" id="UP000032250">
    <property type="component" value="Unassembled WGS sequence"/>
</dbReference>
<dbReference type="PATRIC" id="fig|1379739.3.peg.36"/>
<dbReference type="HOGENOM" id="CLU_920407_0_0_9"/>
<sequence>MIKLKNIFIQNKLAKKSINGKTSALQTCDNNSTISADKPSFEQLICFYVDGKQAEFPMSFSHKDEYLKKGRNVYELIGIENYIKKIKIMNALNYDGQTEINVKDDRIEIIISIASINLGIRSGGGVCEYTIEQCEKFADVLAHEFFHAKSNIDIVNYVGIEEYKSIYYSKDIWFNLARIMFDEYYAYRKNAERFNSFESEESEEKIERIFNYLQAVNKDPDLISAIKELFYSIALFSAFADVSTEKEITILKKVKKSKKLFQEVRNVFNCFYLESPLNYKKYNDMAWKLEQIYDSHKLRKLD</sequence>
<dbReference type="AlphaFoldDB" id="A0A0D1BNP2"/>
<name>A0A0D1BNP2_CLOBO</name>